<dbReference type="WBParaSite" id="PDA_v2.g7605.t1">
    <property type="protein sequence ID" value="PDA_v2.g7605.t1"/>
    <property type="gene ID" value="PDA_v2.g7605"/>
</dbReference>
<name>A0A914QV32_9BILA</name>
<evidence type="ECO:0000313" key="2">
    <source>
        <dbReference type="WBParaSite" id="PDA_v2.g7605.t1"/>
    </source>
</evidence>
<sequence>MFDPIEQIQFAFDPDFDTFYNFANVKILSKPFNQYSNVQFPRFQMVKIFYQCEMFAESRTPTFDSLMPKVYCVFSKIIHLKNLQLSANEFLSILSLKTQELICESVTVTSEVKFSEILFITKNIQKLEFTETNVIVENSWPKELLKNVRLKKFVSLRLTINHVDFDVEALATFFKVNLFF</sequence>
<dbReference type="AlphaFoldDB" id="A0A914QV32"/>
<organism evidence="1 2">
    <name type="scientific">Panagrolaimus davidi</name>
    <dbReference type="NCBI Taxonomy" id="227884"/>
    <lineage>
        <taxon>Eukaryota</taxon>
        <taxon>Metazoa</taxon>
        <taxon>Ecdysozoa</taxon>
        <taxon>Nematoda</taxon>
        <taxon>Chromadorea</taxon>
        <taxon>Rhabditida</taxon>
        <taxon>Tylenchina</taxon>
        <taxon>Panagrolaimomorpha</taxon>
        <taxon>Panagrolaimoidea</taxon>
        <taxon>Panagrolaimidae</taxon>
        <taxon>Panagrolaimus</taxon>
    </lineage>
</organism>
<reference evidence="2" key="1">
    <citation type="submission" date="2022-11" db="UniProtKB">
        <authorList>
            <consortium name="WormBaseParasite"/>
        </authorList>
    </citation>
    <scope>IDENTIFICATION</scope>
</reference>
<proteinExistence type="predicted"/>
<keyword evidence="1" id="KW-1185">Reference proteome</keyword>
<evidence type="ECO:0000313" key="1">
    <source>
        <dbReference type="Proteomes" id="UP000887578"/>
    </source>
</evidence>
<protein>
    <submittedName>
        <fullName evidence="2">LRR containing protein</fullName>
    </submittedName>
</protein>
<dbReference type="Proteomes" id="UP000887578">
    <property type="component" value="Unplaced"/>
</dbReference>
<accession>A0A914QV32</accession>